<dbReference type="GO" id="GO:0030638">
    <property type="term" value="P:polyketide metabolic process"/>
    <property type="evidence" value="ECO:0007669"/>
    <property type="project" value="InterPro"/>
</dbReference>
<keyword evidence="2" id="KW-1185">Reference proteome</keyword>
<dbReference type="SUPFAM" id="SSF54427">
    <property type="entry name" value="NTF2-like"/>
    <property type="match status" value="1"/>
</dbReference>
<dbReference type="RefSeq" id="WP_343774272.1">
    <property type="nucleotide sequence ID" value="NZ_BAAADV010000004.1"/>
</dbReference>
<organism evidence="1 2">
    <name type="scientific">Natronoarchaeum mannanilyticum</name>
    <dbReference type="NCBI Taxonomy" id="926360"/>
    <lineage>
        <taxon>Archaea</taxon>
        <taxon>Methanobacteriati</taxon>
        <taxon>Methanobacteriota</taxon>
        <taxon>Stenosarchaea group</taxon>
        <taxon>Halobacteria</taxon>
        <taxon>Halobacteriales</taxon>
        <taxon>Natronoarchaeaceae</taxon>
    </lineage>
</organism>
<sequence length="158" mass="17526">MTETNTAQSEQVARDFVAWENGDDSKIDVVSESLDMYNPGLPNGEAHHREEVAAYLYESRAAFPDAAFLIEEIVADDNVILAELTVRGTHQGEFKGIPPTGRRVEFGAMARYVVADGKVEECHVYYDTKTLANQLGLTFPTVLGQLPKLILRKLKAKL</sequence>
<dbReference type="InterPro" id="IPR009959">
    <property type="entry name" value="Cyclase_SnoaL-like"/>
</dbReference>
<dbReference type="Pfam" id="PF07366">
    <property type="entry name" value="SnoaL"/>
    <property type="match status" value="1"/>
</dbReference>
<comment type="caution">
    <text evidence="1">The sequence shown here is derived from an EMBL/GenBank/DDBJ whole genome shotgun (WGS) entry which is preliminary data.</text>
</comment>
<dbReference type="PANTHER" id="PTHR38436">
    <property type="entry name" value="POLYKETIDE CYCLASE SNOAL-LIKE DOMAIN"/>
    <property type="match status" value="1"/>
</dbReference>
<dbReference type="InterPro" id="IPR032710">
    <property type="entry name" value="NTF2-like_dom_sf"/>
</dbReference>
<accession>A0AAV3TBU5</accession>
<gene>
    <name evidence="1" type="ORF">GCM10009020_24070</name>
</gene>
<dbReference type="EMBL" id="BAAADV010000004">
    <property type="protein sequence ID" value="GAA0675565.1"/>
    <property type="molecule type" value="Genomic_DNA"/>
</dbReference>
<evidence type="ECO:0000313" key="1">
    <source>
        <dbReference type="EMBL" id="GAA0675565.1"/>
    </source>
</evidence>
<evidence type="ECO:0008006" key="3">
    <source>
        <dbReference type="Google" id="ProtNLM"/>
    </source>
</evidence>
<reference evidence="1 2" key="1">
    <citation type="journal article" date="2019" name="Int. J. Syst. Evol. Microbiol.">
        <title>The Global Catalogue of Microorganisms (GCM) 10K type strain sequencing project: providing services to taxonomists for standard genome sequencing and annotation.</title>
        <authorList>
            <consortium name="The Broad Institute Genomics Platform"/>
            <consortium name="The Broad Institute Genome Sequencing Center for Infectious Disease"/>
            <person name="Wu L."/>
            <person name="Ma J."/>
        </authorList>
    </citation>
    <scope>NUCLEOTIDE SEQUENCE [LARGE SCALE GENOMIC DNA]</scope>
    <source>
        <strain evidence="1 2">JCM 16328</strain>
    </source>
</reference>
<evidence type="ECO:0000313" key="2">
    <source>
        <dbReference type="Proteomes" id="UP001500420"/>
    </source>
</evidence>
<dbReference type="AlphaFoldDB" id="A0AAV3TBU5"/>
<dbReference type="PANTHER" id="PTHR38436:SF1">
    <property type="entry name" value="ESTER CYCLASE"/>
    <property type="match status" value="1"/>
</dbReference>
<protein>
    <recommendedName>
        <fullName evidence="3">Ester cyclase</fullName>
    </recommendedName>
</protein>
<dbReference type="Proteomes" id="UP001500420">
    <property type="component" value="Unassembled WGS sequence"/>
</dbReference>
<name>A0AAV3TBU5_9EURY</name>
<proteinExistence type="predicted"/>
<dbReference type="Gene3D" id="3.10.450.50">
    <property type="match status" value="1"/>
</dbReference>